<keyword evidence="2" id="KW-1185">Reference proteome</keyword>
<feature type="transmembrane region" description="Helical" evidence="1">
    <location>
        <begin position="12"/>
        <end position="33"/>
    </location>
</feature>
<protein>
    <submittedName>
        <fullName evidence="3">Uncharacterized protein</fullName>
    </submittedName>
</protein>
<dbReference type="WBParaSite" id="Hba_01559">
    <property type="protein sequence ID" value="Hba_01559"/>
    <property type="gene ID" value="Hba_01559"/>
</dbReference>
<name>A0A1I7WA57_HETBA</name>
<proteinExistence type="predicted"/>
<accession>A0A1I7WA57</accession>
<evidence type="ECO:0000256" key="1">
    <source>
        <dbReference type="SAM" id="Phobius"/>
    </source>
</evidence>
<organism evidence="2 3">
    <name type="scientific">Heterorhabditis bacteriophora</name>
    <name type="common">Entomopathogenic nematode worm</name>
    <dbReference type="NCBI Taxonomy" id="37862"/>
    <lineage>
        <taxon>Eukaryota</taxon>
        <taxon>Metazoa</taxon>
        <taxon>Ecdysozoa</taxon>
        <taxon>Nematoda</taxon>
        <taxon>Chromadorea</taxon>
        <taxon>Rhabditida</taxon>
        <taxon>Rhabditina</taxon>
        <taxon>Rhabditomorpha</taxon>
        <taxon>Strongyloidea</taxon>
        <taxon>Heterorhabditidae</taxon>
        <taxon>Heterorhabditis</taxon>
    </lineage>
</organism>
<feature type="transmembrane region" description="Helical" evidence="1">
    <location>
        <begin position="39"/>
        <end position="60"/>
    </location>
</feature>
<keyword evidence="1" id="KW-0472">Membrane</keyword>
<sequence>MVGARLITVPWAPAVVCHYILFVFLCVSIYLFTRRSFSLYAILLHFCLSYNAISNNIGYFPIRFLRTFLKNVYTKKNYVGPALGIRQPSPTKLFITLYASSLDLYLNKKELLKEQNVFLMKLLSSRPKSIRYIFTYKSCVAPHVCILMRNIPG</sequence>
<dbReference type="AlphaFoldDB" id="A0A1I7WA57"/>
<keyword evidence="1" id="KW-0812">Transmembrane</keyword>
<reference evidence="3" key="1">
    <citation type="submission" date="2016-11" db="UniProtKB">
        <authorList>
            <consortium name="WormBaseParasite"/>
        </authorList>
    </citation>
    <scope>IDENTIFICATION</scope>
</reference>
<evidence type="ECO:0000313" key="2">
    <source>
        <dbReference type="Proteomes" id="UP000095283"/>
    </source>
</evidence>
<dbReference type="Proteomes" id="UP000095283">
    <property type="component" value="Unplaced"/>
</dbReference>
<evidence type="ECO:0000313" key="3">
    <source>
        <dbReference type="WBParaSite" id="Hba_01559"/>
    </source>
</evidence>
<keyword evidence="1" id="KW-1133">Transmembrane helix</keyword>